<comment type="caution">
    <text evidence="2">The sequence shown here is derived from an EMBL/GenBank/DDBJ whole genome shotgun (WGS) entry which is preliminary data.</text>
</comment>
<accession>X0V7U0</accession>
<proteinExistence type="predicted"/>
<name>X0V7U0_9ZZZZ</name>
<organism evidence="2">
    <name type="scientific">marine sediment metagenome</name>
    <dbReference type="NCBI Taxonomy" id="412755"/>
    <lineage>
        <taxon>unclassified sequences</taxon>
        <taxon>metagenomes</taxon>
        <taxon>ecological metagenomes</taxon>
    </lineage>
</organism>
<keyword evidence="1" id="KW-1133">Transmembrane helix</keyword>
<gene>
    <name evidence="2" type="ORF">S01H1_33114</name>
</gene>
<dbReference type="EMBL" id="BARS01020543">
    <property type="protein sequence ID" value="GAG08533.1"/>
    <property type="molecule type" value="Genomic_DNA"/>
</dbReference>
<feature type="transmembrane region" description="Helical" evidence="1">
    <location>
        <begin position="57"/>
        <end position="78"/>
    </location>
</feature>
<sequence>MNTEQQILQNQMETLKEIGEIKEDIGIIKGTIEQLIPRVDKLEKVIKTFISKGSITIIILISAGVFVPMGILIAKLVWG</sequence>
<keyword evidence="1" id="KW-0812">Transmembrane</keyword>
<protein>
    <submittedName>
        <fullName evidence="2">Uncharacterized protein</fullName>
    </submittedName>
</protein>
<keyword evidence="1" id="KW-0472">Membrane</keyword>
<evidence type="ECO:0000256" key="1">
    <source>
        <dbReference type="SAM" id="Phobius"/>
    </source>
</evidence>
<evidence type="ECO:0000313" key="2">
    <source>
        <dbReference type="EMBL" id="GAG08533.1"/>
    </source>
</evidence>
<reference evidence="2" key="1">
    <citation type="journal article" date="2014" name="Front. Microbiol.">
        <title>High frequency of phylogenetically diverse reductive dehalogenase-homologous genes in deep subseafloor sedimentary metagenomes.</title>
        <authorList>
            <person name="Kawai M."/>
            <person name="Futagami T."/>
            <person name="Toyoda A."/>
            <person name="Takaki Y."/>
            <person name="Nishi S."/>
            <person name="Hori S."/>
            <person name="Arai W."/>
            <person name="Tsubouchi T."/>
            <person name="Morono Y."/>
            <person name="Uchiyama I."/>
            <person name="Ito T."/>
            <person name="Fujiyama A."/>
            <person name="Inagaki F."/>
            <person name="Takami H."/>
        </authorList>
    </citation>
    <scope>NUCLEOTIDE SEQUENCE</scope>
    <source>
        <strain evidence="2">Expedition CK06-06</strain>
    </source>
</reference>
<dbReference type="AlphaFoldDB" id="X0V7U0"/>